<organism evidence="2 3">
    <name type="scientific">Enterococcus canis</name>
    <dbReference type="NCBI Taxonomy" id="214095"/>
    <lineage>
        <taxon>Bacteria</taxon>
        <taxon>Bacillati</taxon>
        <taxon>Bacillota</taxon>
        <taxon>Bacilli</taxon>
        <taxon>Lactobacillales</taxon>
        <taxon>Enterococcaceae</taxon>
        <taxon>Enterococcus</taxon>
    </lineage>
</organism>
<keyword evidence="3" id="KW-1185">Reference proteome</keyword>
<keyword evidence="1" id="KW-0472">Membrane</keyword>
<comment type="caution">
    <text evidence="2">The sequence shown here is derived from an EMBL/GenBank/DDBJ whole genome shotgun (WGS) entry which is preliminary data.</text>
</comment>
<accession>A0A1L8RHP1</accession>
<evidence type="ECO:0000313" key="3">
    <source>
        <dbReference type="Proteomes" id="UP000181884"/>
    </source>
</evidence>
<dbReference type="STRING" id="214095.RU97_GL000783"/>
<reference evidence="2 3" key="1">
    <citation type="submission" date="2014-12" db="EMBL/GenBank/DDBJ databases">
        <title>Draft genome sequences of 29 type strains of Enterococci.</title>
        <authorList>
            <person name="Zhong Z."/>
            <person name="Sun Z."/>
            <person name="Liu W."/>
            <person name="Zhang W."/>
            <person name="Zhang H."/>
        </authorList>
    </citation>
    <scope>NUCLEOTIDE SEQUENCE [LARGE SCALE GENOMIC DNA]</scope>
    <source>
        <strain evidence="2 3">DSM 17029</strain>
    </source>
</reference>
<dbReference type="EMBL" id="JXKH01000002">
    <property type="protein sequence ID" value="OJG19212.1"/>
    <property type="molecule type" value="Genomic_DNA"/>
</dbReference>
<gene>
    <name evidence="2" type="ORF">RU97_GL000783</name>
</gene>
<sequence length="346" mass="40037">MMMEQRYQKGTATALLRYGQTLPVLLKDQHFDDVRVYIVTNQRFYDRLSTQMTFEGKARWYVCGNDPHINQFNELREFIRYMQEETRYEPFLLIGLGNIGIMHLANFFHTLSTMKGSLWLIPSNMRALAQVLSGTAVIEGPLGEPALQVATLPQQVFFDTTLQQSARFTANDLLPLIRLGLTGDHALIQTLYKNYPKQEALLGKGLTPFLEPLIRLSSLDELENFGQPFTQAFYQTANGQYLADEQKQWLGILFHFIWAQVVNDFTFQTGNFFTWLKRLGVPLDLPNQFLLSDYGVTLLQNRDWLPALSEIGSNRFQRQQLTETTVFEMIARFQHYLPEGAQHEFQ</sequence>
<name>A0A1L8RHP1_9ENTE</name>
<evidence type="ECO:0000256" key="1">
    <source>
        <dbReference type="SAM" id="Phobius"/>
    </source>
</evidence>
<proteinExistence type="predicted"/>
<protein>
    <submittedName>
        <fullName evidence="2">Uncharacterized protein</fullName>
    </submittedName>
</protein>
<keyword evidence="1" id="KW-1133">Transmembrane helix</keyword>
<evidence type="ECO:0000313" key="2">
    <source>
        <dbReference type="EMBL" id="OJG19212.1"/>
    </source>
</evidence>
<feature type="transmembrane region" description="Helical" evidence="1">
    <location>
        <begin position="90"/>
        <end position="108"/>
    </location>
</feature>
<dbReference type="AlphaFoldDB" id="A0A1L8RHP1"/>
<dbReference type="Proteomes" id="UP000181884">
    <property type="component" value="Unassembled WGS sequence"/>
</dbReference>
<keyword evidence="1" id="KW-0812">Transmembrane</keyword>